<dbReference type="FunFam" id="2.60.40.420:FF:000010">
    <property type="entry name" value="Early nodulin-like protein 1"/>
    <property type="match status" value="1"/>
</dbReference>
<evidence type="ECO:0000256" key="9">
    <source>
        <dbReference type="ARBA" id="ARBA00037868"/>
    </source>
</evidence>
<evidence type="ECO:0000256" key="6">
    <source>
        <dbReference type="ARBA" id="ARBA00023180"/>
    </source>
</evidence>
<dbReference type="PROSITE" id="PS51485">
    <property type="entry name" value="PHYTOCYANIN"/>
    <property type="match status" value="1"/>
</dbReference>
<reference evidence="12" key="1">
    <citation type="journal article" date="2023" name="Nat. Commun.">
        <title>Diploid and tetraploid genomes of Acorus and the evolution of monocots.</title>
        <authorList>
            <person name="Ma L."/>
            <person name="Liu K.W."/>
            <person name="Li Z."/>
            <person name="Hsiao Y.Y."/>
            <person name="Qi Y."/>
            <person name="Fu T."/>
            <person name="Tang G.D."/>
            <person name="Zhang D."/>
            <person name="Sun W.H."/>
            <person name="Liu D.K."/>
            <person name="Li Y."/>
            <person name="Chen G.Z."/>
            <person name="Liu X.D."/>
            <person name="Liao X.Y."/>
            <person name="Jiang Y.T."/>
            <person name="Yu X."/>
            <person name="Hao Y."/>
            <person name="Huang J."/>
            <person name="Zhao X.W."/>
            <person name="Ke S."/>
            <person name="Chen Y.Y."/>
            <person name="Wu W.L."/>
            <person name="Hsu J.L."/>
            <person name="Lin Y.F."/>
            <person name="Huang M.D."/>
            <person name="Li C.Y."/>
            <person name="Huang L."/>
            <person name="Wang Z.W."/>
            <person name="Zhao X."/>
            <person name="Zhong W.Y."/>
            <person name="Peng D.H."/>
            <person name="Ahmad S."/>
            <person name="Lan S."/>
            <person name="Zhang J.S."/>
            <person name="Tsai W.C."/>
            <person name="Van de Peer Y."/>
            <person name="Liu Z.J."/>
        </authorList>
    </citation>
    <scope>NUCLEOTIDE SEQUENCE</scope>
    <source>
        <strain evidence="12">CP</strain>
    </source>
</reference>
<dbReference type="GO" id="GO:0005886">
    <property type="term" value="C:plasma membrane"/>
    <property type="evidence" value="ECO:0007669"/>
    <property type="project" value="TreeGrafter"/>
</dbReference>
<evidence type="ECO:0000256" key="2">
    <source>
        <dbReference type="ARBA" id="ARBA00022622"/>
    </source>
</evidence>
<organism evidence="12 13">
    <name type="scientific">Acorus calamus</name>
    <name type="common">Sweet flag</name>
    <dbReference type="NCBI Taxonomy" id="4465"/>
    <lineage>
        <taxon>Eukaryota</taxon>
        <taxon>Viridiplantae</taxon>
        <taxon>Streptophyta</taxon>
        <taxon>Embryophyta</taxon>
        <taxon>Tracheophyta</taxon>
        <taxon>Spermatophyta</taxon>
        <taxon>Magnoliopsida</taxon>
        <taxon>Liliopsida</taxon>
        <taxon>Acoraceae</taxon>
        <taxon>Acorus</taxon>
    </lineage>
</organism>
<keyword evidence="7" id="KW-0449">Lipoprotein</keyword>
<evidence type="ECO:0000256" key="10">
    <source>
        <dbReference type="SAM" id="SignalP"/>
    </source>
</evidence>
<dbReference type="InterPro" id="IPR003245">
    <property type="entry name" value="Phytocyanin_dom"/>
</dbReference>
<feature type="signal peptide" evidence="10">
    <location>
        <begin position="1"/>
        <end position="26"/>
    </location>
</feature>
<sequence length="183" mass="19319">MASSTVFTSAPLFLALIFISTMSSEARYFLVGGATNGWKIPNPASDSLNSWAEANRFQINDSLVWKYEAKKDSVVEVTKEAYLSCNATNPIFQNDEGNTTVRLEMSGPFYFISGEKGHCQKGQKLIVVVLSKKSGGSASSSPSPAPMGSFNGPAIAPAGSDASRRVGGGHVVGALMLVGMVVF</sequence>
<name>A0AAV9ERC5_ACOCL</name>
<dbReference type="PANTHER" id="PTHR33021:SF197">
    <property type="entry name" value="EARLY NODULIN-LIKE PROTEIN 13"/>
    <property type="match status" value="1"/>
</dbReference>
<evidence type="ECO:0000256" key="4">
    <source>
        <dbReference type="ARBA" id="ARBA00023136"/>
    </source>
</evidence>
<dbReference type="PANTHER" id="PTHR33021">
    <property type="entry name" value="BLUE COPPER PROTEIN"/>
    <property type="match status" value="1"/>
</dbReference>
<comment type="subcellular location">
    <subcellularLocation>
        <location evidence="9">Endomembrane system</location>
        <topology evidence="9">Lipid-anchor</topology>
    </subcellularLocation>
    <subcellularLocation>
        <location evidence="1">Membrane</location>
        <topology evidence="1">Lipid-anchor</topology>
        <topology evidence="1">GPI-anchor</topology>
    </subcellularLocation>
</comment>
<evidence type="ECO:0000313" key="12">
    <source>
        <dbReference type="EMBL" id="KAK1316311.1"/>
    </source>
</evidence>
<evidence type="ECO:0000256" key="1">
    <source>
        <dbReference type="ARBA" id="ARBA00004589"/>
    </source>
</evidence>
<dbReference type="GO" id="GO:0098552">
    <property type="term" value="C:side of membrane"/>
    <property type="evidence" value="ECO:0007669"/>
    <property type="project" value="UniProtKB-KW"/>
</dbReference>
<feature type="chain" id="PRO_5043518984" evidence="10">
    <location>
        <begin position="27"/>
        <end position="183"/>
    </location>
</feature>
<evidence type="ECO:0000256" key="5">
    <source>
        <dbReference type="ARBA" id="ARBA00023157"/>
    </source>
</evidence>
<dbReference type="InterPro" id="IPR039391">
    <property type="entry name" value="Phytocyanin-like"/>
</dbReference>
<dbReference type="AlphaFoldDB" id="A0AAV9ERC5"/>
<proteinExistence type="inferred from homology"/>
<dbReference type="GO" id="GO:0009055">
    <property type="term" value="F:electron transfer activity"/>
    <property type="evidence" value="ECO:0007669"/>
    <property type="project" value="InterPro"/>
</dbReference>
<dbReference type="EMBL" id="JAUJYO010000005">
    <property type="protein sequence ID" value="KAK1316311.1"/>
    <property type="molecule type" value="Genomic_DNA"/>
</dbReference>
<comment type="caution">
    <text evidence="12">The sequence shown here is derived from an EMBL/GenBank/DDBJ whole genome shotgun (WGS) entry which is preliminary data.</text>
</comment>
<evidence type="ECO:0000313" key="13">
    <source>
        <dbReference type="Proteomes" id="UP001180020"/>
    </source>
</evidence>
<gene>
    <name evidence="12" type="ORF">QJS10_CPA05g02214</name>
</gene>
<keyword evidence="4" id="KW-0472">Membrane</keyword>
<keyword evidence="6" id="KW-0325">Glycoprotein</keyword>
<dbReference type="Gene3D" id="2.60.40.420">
    <property type="entry name" value="Cupredoxins - blue copper proteins"/>
    <property type="match status" value="1"/>
</dbReference>
<evidence type="ECO:0000256" key="7">
    <source>
        <dbReference type="ARBA" id="ARBA00023288"/>
    </source>
</evidence>
<dbReference type="CDD" id="cd11019">
    <property type="entry name" value="OsENODL1_like"/>
    <property type="match status" value="1"/>
</dbReference>
<reference evidence="12" key="2">
    <citation type="submission" date="2023-06" db="EMBL/GenBank/DDBJ databases">
        <authorList>
            <person name="Ma L."/>
            <person name="Liu K.-W."/>
            <person name="Li Z."/>
            <person name="Hsiao Y.-Y."/>
            <person name="Qi Y."/>
            <person name="Fu T."/>
            <person name="Tang G."/>
            <person name="Zhang D."/>
            <person name="Sun W.-H."/>
            <person name="Liu D.-K."/>
            <person name="Li Y."/>
            <person name="Chen G.-Z."/>
            <person name="Liu X.-D."/>
            <person name="Liao X.-Y."/>
            <person name="Jiang Y.-T."/>
            <person name="Yu X."/>
            <person name="Hao Y."/>
            <person name="Huang J."/>
            <person name="Zhao X.-W."/>
            <person name="Ke S."/>
            <person name="Chen Y.-Y."/>
            <person name="Wu W.-L."/>
            <person name="Hsu J.-L."/>
            <person name="Lin Y.-F."/>
            <person name="Huang M.-D."/>
            <person name="Li C.-Y."/>
            <person name="Huang L."/>
            <person name="Wang Z.-W."/>
            <person name="Zhao X."/>
            <person name="Zhong W.-Y."/>
            <person name="Peng D.-H."/>
            <person name="Ahmad S."/>
            <person name="Lan S."/>
            <person name="Zhang J.-S."/>
            <person name="Tsai W.-C."/>
            <person name="Van De Peer Y."/>
            <person name="Liu Z.-J."/>
        </authorList>
    </citation>
    <scope>NUCLEOTIDE SEQUENCE</scope>
    <source>
        <strain evidence="12">CP</strain>
        <tissue evidence="12">Leaves</tissue>
    </source>
</reference>
<keyword evidence="13" id="KW-1185">Reference proteome</keyword>
<accession>A0AAV9ERC5</accession>
<comment type="similarity">
    <text evidence="8">Belongs to the early nodulin-like (ENODL) family.</text>
</comment>
<dbReference type="InterPro" id="IPR041846">
    <property type="entry name" value="ENL_dom"/>
</dbReference>
<dbReference type="Proteomes" id="UP001180020">
    <property type="component" value="Unassembled WGS sequence"/>
</dbReference>
<evidence type="ECO:0000256" key="8">
    <source>
        <dbReference type="ARBA" id="ARBA00035011"/>
    </source>
</evidence>
<keyword evidence="2" id="KW-0336">GPI-anchor</keyword>
<dbReference type="GO" id="GO:0012505">
    <property type="term" value="C:endomembrane system"/>
    <property type="evidence" value="ECO:0007669"/>
    <property type="project" value="UniProtKB-SubCell"/>
</dbReference>
<keyword evidence="3 10" id="KW-0732">Signal</keyword>
<dbReference type="InterPro" id="IPR008972">
    <property type="entry name" value="Cupredoxin"/>
</dbReference>
<dbReference type="SUPFAM" id="SSF49503">
    <property type="entry name" value="Cupredoxins"/>
    <property type="match status" value="1"/>
</dbReference>
<evidence type="ECO:0000256" key="3">
    <source>
        <dbReference type="ARBA" id="ARBA00022729"/>
    </source>
</evidence>
<keyword evidence="5" id="KW-1015">Disulfide bond</keyword>
<dbReference type="Pfam" id="PF02298">
    <property type="entry name" value="Cu_bind_like"/>
    <property type="match status" value="1"/>
</dbReference>
<protein>
    <submittedName>
        <fullName evidence="12">Early nodulin-like protein 1</fullName>
    </submittedName>
</protein>
<feature type="domain" description="Phytocyanin" evidence="11">
    <location>
        <begin position="27"/>
        <end position="131"/>
    </location>
</feature>
<evidence type="ECO:0000259" key="11">
    <source>
        <dbReference type="PROSITE" id="PS51485"/>
    </source>
</evidence>